<proteinExistence type="inferred from homology"/>
<dbReference type="PIRSF" id="PIRSF029256">
    <property type="entry name" value="SpoU_TrmH_prd"/>
    <property type="match status" value="1"/>
</dbReference>
<dbReference type="HOGENOM" id="CLU_110125_0_0_5"/>
<sequence>MPDIDTGADDPRADMKIVLVAPEIPGNTGTIGRTCVALDMELILIRPYGFDLSDKSVRRAGLDYWKHVRLSEYDSWAAFVAARRPDRAQLFLFEDDGQAGTVYDPVYPPSAYLVFGRETKGLPPDLVQAHADRLYRLPMRSAHIRSLNLANAATAVAYHAMAAYLR</sequence>
<dbReference type="GO" id="GO:0141098">
    <property type="term" value="F:tRNA (cytidine(34)-2'-O)-methyltransferase activity"/>
    <property type="evidence" value="ECO:0007669"/>
    <property type="project" value="RHEA"/>
</dbReference>
<name>W8S2H4_9RHOB</name>
<comment type="catalytic activity">
    <reaction evidence="6">
        <text>cytidine(34) in tRNA + S-adenosyl-L-methionine = 2'-O-methylcytidine(34) in tRNA + S-adenosyl-L-homocysteine + H(+)</text>
        <dbReference type="Rhea" id="RHEA:43084"/>
        <dbReference type="Rhea" id="RHEA-COMP:10331"/>
        <dbReference type="Rhea" id="RHEA-COMP:10332"/>
        <dbReference type="ChEBI" id="CHEBI:15378"/>
        <dbReference type="ChEBI" id="CHEBI:57856"/>
        <dbReference type="ChEBI" id="CHEBI:59789"/>
        <dbReference type="ChEBI" id="CHEBI:74495"/>
        <dbReference type="ChEBI" id="CHEBI:82748"/>
        <dbReference type="EC" id="2.1.1.207"/>
    </reaction>
</comment>
<feature type="binding site" evidence="6 7">
    <location>
        <position position="137"/>
    </location>
    <ligand>
        <name>S-adenosyl-L-methionine</name>
        <dbReference type="ChEBI" id="CHEBI:59789"/>
    </ligand>
</feature>
<dbReference type="SUPFAM" id="SSF75217">
    <property type="entry name" value="alpha/beta knot"/>
    <property type="match status" value="1"/>
</dbReference>
<dbReference type="InterPro" id="IPR016914">
    <property type="entry name" value="TrmL"/>
</dbReference>
<comment type="catalytic activity">
    <reaction evidence="6">
        <text>5-carboxymethylaminomethyluridine(34) in tRNA(Leu) + S-adenosyl-L-methionine = 5-carboxymethylaminomethyl-2'-O-methyluridine(34) in tRNA(Leu) + S-adenosyl-L-homocysteine + H(+)</text>
        <dbReference type="Rhea" id="RHEA:43088"/>
        <dbReference type="Rhea" id="RHEA-COMP:10333"/>
        <dbReference type="Rhea" id="RHEA-COMP:10334"/>
        <dbReference type="ChEBI" id="CHEBI:15378"/>
        <dbReference type="ChEBI" id="CHEBI:57856"/>
        <dbReference type="ChEBI" id="CHEBI:59789"/>
        <dbReference type="ChEBI" id="CHEBI:74508"/>
        <dbReference type="ChEBI" id="CHEBI:74511"/>
        <dbReference type="EC" id="2.1.1.207"/>
    </reaction>
</comment>
<keyword evidence="3 6" id="KW-0808">Transferase</keyword>
<comment type="caution">
    <text evidence="6">Lacks conserved residue(s) required for the propagation of feature annotation.</text>
</comment>
<keyword evidence="10" id="KW-1185">Reference proteome</keyword>
<evidence type="ECO:0000256" key="4">
    <source>
        <dbReference type="ARBA" id="ARBA00022691"/>
    </source>
</evidence>
<dbReference type="Proteomes" id="UP000019593">
    <property type="component" value="Chromosome"/>
</dbReference>
<comment type="subunit">
    <text evidence="6">Homodimer.</text>
</comment>
<dbReference type="Gene3D" id="3.40.1280.10">
    <property type="match status" value="1"/>
</dbReference>
<evidence type="ECO:0000259" key="8">
    <source>
        <dbReference type="Pfam" id="PF00588"/>
    </source>
</evidence>
<dbReference type="GO" id="GO:0141102">
    <property type="term" value="F:tRNA (5-carboxymethylaminomethyluridine(34)-2'-O)-methyltransferase activity"/>
    <property type="evidence" value="ECO:0007669"/>
    <property type="project" value="RHEA"/>
</dbReference>
<dbReference type="EMBL" id="CP004372">
    <property type="protein sequence ID" value="AHM02916.1"/>
    <property type="molecule type" value="Genomic_DNA"/>
</dbReference>
<accession>W8S2H4</accession>
<evidence type="ECO:0000256" key="6">
    <source>
        <dbReference type="HAMAP-Rule" id="MF_01885"/>
    </source>
</evidence>
<evidence type="ECO:0000256" key="7">
    <source>
        <dbReference type="PIRSR" id="PIRSR029256-1"/>
    </source>
</evidence>
<keyword evidence="4 6" id="KW-0949">S-adenosyl-L-methionine</keyword>
<evidence type="ECO:0000256" key="5">
    <source>
        <dbReference type="ARBA" id="ARBA00022694"/>
    </source>
</evidence>
<keyword evidence="2 6" id="KW-0489">Methyltransferase</keyword>
<dbReference type="KEGG" id="red:roselon_00475"/>
<feature type="binding site" evidence="6 7">
    <location>
        <position position="116"/>
    </location>
    <ligand>
        <name>S-adenosyl-L-methionine</name>
        <dbReference type="ChEBI" id="CHEBI:59789"/>
    </ligand>
</feature>
<keyword evidence="1 6" id="KW-0963">Cytoplasm</keyword>
<dbReference type="PANTHER" id="PTHR42971:SF1">
    <property type="entry name" value="TRNA (CYTIDINE(34)-2'-O)-METHYLTRANSFERASE"/>
    <property type="match status" value="1"/>
</dbReference>
<organism evidence="9 10">
    <name type="scientific">Roseicyclus elongatus DSM 19469</name>
    <dbReference type="NCBI Taxonomy" id="1294273"/>
    <lineage>
        <taxon>Bacteria</taxon>
        <taxon>Pseudomonadati</taxon>
        <taxon>Pseudomonadota</taxon>
        <taxon>Alphaproteobacteria</taxon>
        <taxon>Rhodobacterales</taxon>
        <taxon>Roseobacteraceae</taxon>
        <taxon>Roseicyclus</taxon>
    </lineage>
</organism>
<dbReference type="InterPro" id="IPR029028">
    <property type="entry name" value="Alpha/beta_knot_MTases"/>
</dbReference>
<dbReference type="InterPro" id="IPR001537">
    <property type="entry name" value="SpoU_MeTrfase"/>
</dbReference>
<reference evidence="9 10" key="1">
    <citation type="submission" date="2013-03" db="EMBL/GenBank/DDBJ databases">
        <authorList>
            <person name="Fiebig A."/>
            <person name="Goeker M."/>
            <person name="Klenk H.-P.P."/>
        </authorList>
    </citation>
    <scope>NUCLEOTIDE SEQUENCE [LARGE SCALE GENOMIC DNA]</scope>
    <source>
        <strain evidence="10">DSM 19469</strain>
    </source>
</reference>
<comment type="function">
    <text evidence="6">Methylates the ribose at the nucleotide 34 wobble position in the two leucyl isoacceptors tRNA(Leu)(CmAA) and tRNA(Leu)(cmnm5UmAA). Catalyzes the methyl transfer from S-adenosyl-L-methionine to the 2'-OH of the wobble nucleotide.</text>
</comment>
<dbReference type="InterPro" id="IPR029026">
    <property type="entry name" value="tRNA_m1G_MTases_N"/>
</dbReference>
<evidence type="ECO:0000256" key="2">
    <source>
        <dbReference type="ARBA" id="ARBA00022603"/>
    </source>
</evidence>
<comment type="subcellular location">
    <subcellularLocation>
        <location evidence="6">Cytoplasm</location>
    </subcellularLocation>
</comment>
<dbReference type="GO" id="GO:0005737">
    <property type="term" value="C:cytoplasm"/>
    <property type="evidence" value="ECO:0007669"/>
    <property type="project" value="UniProtKB-SubCell"/>
</dbReference>
<dbReference type="RefSeq" id="WP_084613606.1">
    <property type="nucleotide sequence ID" value="NZ_CP004372.1"/>
</dbReference>
<comment type="similarity">
    <text evidence="6">Belongs to the class IV-like SAM-binding methyltransferase superfamily. RNA methyltransferase TrmH family. TrmL subfamily.</text>
</comment>
<dbReference type="AlphaFoldDB" id="W8S2H4"/>
<dbReference type="GO" id="GO:0002130">
    <property type="term" value="P:wobble position ribose methylation"/>
    <property type="evidence" value="ECO:0007669"/>
    <property type="project" value="TreeGrafter"/>
</dbReference>
<dbReference type="PATRIC" id="fig|1294273.3.peg.465"/>
<dbReference type="Pfam" id="PF00588">
    <property type="entry name" value="SpoU_methylase"/>
    <property type="match status" value="1"/>
</dbReference>
<dbReference type="PANTHER" id="PTHR42971">
    <property type="entry name" value="TRNA (CYTIDINE(34)-2'-O)-METHYLTRANSFERASE"/>
    <property type="match status" value="1"/>
</dbReference>
<evidence type="ECO:0000256" key="1">
    <source>
        <dbReference type="ARBA" id="ARBA00022490"/>
    </source>
</evidence>
<dbReference type="eggNOG" id="COG0219">
    <property type="taxonomic scope" value="Bacteria"/>
</dbReference>
<dbReference type="EC" id="2.1.1.207" evidence="6"/>
<dbReference type="GO" id="GO:0003723">
    <property type="term" value="F:RNA binding"/>
    <property type="evidence" value="ECO:0007669"/>
    <property type="project" value="InterPro"/>
</dbReference>
<feature type="domain" description="tRNA/rRNA methyltransferase SpoU type" evidence="8">
    <location>
        <begin position="15"/>
        <end position="158"/>
    </location>
</feature>
<evidence type="ECO:0000313" key="9">
    <source>
        <dbReference type="EMBL" id="AHM02916.1"/>
    </source>
</evidence>
<dbReference type="CDD" id="cd18094">
    <property type="entry name" value="SpoU-like_TrmL"/>
    <property type="match status" value="1"/>
</dbReference>
<protein>
    <recommendedName>
        <fullName evidence="6">tRNA (cytidine(34)-2'-O)-methyltransferase</fullName>
        <ecNumber evidence="6">2.1.1.207</ecNumber>
    </recommendedName>
    <alternativeName>
        <fullName evidence="6">tRNA (cytidine/uridine-2'-O-)-methyltransferase TrmL</fullName>
    </alternativeName>
</protein>
<dbReference type="STRING" id="1294273.roselon_00475"/>
<dbReference type="HAMAP" id="MF_01885">
    <property type="entry name" value="tRNA_methyltr_TrmL"/>
    <property type="match status" value="1"/>
</dbReference>
<feature type="binding site" evidence="6 7">
    <location>
        <position position="146"/>
    </location>
    <ligand>
        <name>S-adenosyl-L-methionine</name>
        <dbReference type="ChEBI" id="CHEBI:59789"/>
    </ligand>
</feature>
<evidence type="ECO:0000313" key="10">
    <source>
        <dbReference type="Proteomes" id="UP000019593"/>
    </source>
</evidence>
<keyword evidence="5 6" id="KW-0819">tRNA processing</keyword>
<gene>
    <name evidence="6" type="primary">trmL</name>
    <name evidence="9" type="ORF">roselon_00475</name>
</gene>
<evidence type="ECO:0000256" key="3">
    <source>
        <dbReference type="ARBA" id="ARBA00022679"/>
    </source>
</evidence>